<proteinExistence type="predicted"/>
<dbReference type="Pfam" id="PF02687">
    <property type="entry name" value="FtsX"/>
    <property type="match status" value="2"/>
</dbReference>
<dbReference type="RefSeq" id="WP_106596149.1">
    <property type="nucleotide sequence ID" value="NZ_PYAS01000006.1"/>
</dbReference>
<dbReference type="GO" id="GO:0005886">
    <property type="term" value="C:plasma membrane"/>
    <property type="evidence" value="ECO:0007669"/>
    <property type="project" value="UniProtKB-SubCell"/>
</dbReference>
<feature type="transmembrane region" description="Helical" evidence="6">
    <location>
        <begin position="21"/>
        <end position="43"/>
    </location>
</feature>
<keyword evidence="10" id="KW-1185">Reference proteome</keyword>
<evidence type="ECO:0000313" key="10">
    <source>
        <dbReference type="Proteomes" id="UP000241964"/>
    </source>
</evidence>
<dbReference type="Pfam" id="PF12704">
    <property type="entry name" value="MacB_PCD"/>
    <property type="match status" value="2"/>
</dbReference>
<feature type="domain" description="ABC3 transporter permease C-terminal" evidence="7">
    <location>
        <begin position="289"/>
        <end position="405"/>
    </location>
</feature>
<dbReference type="Proteomes" id="UP000241964">
    <property type="component" value="Unassembled WGS sequence"/>
</dbReference>
<accession>A0A2P8G494</accession>
<dbReference type="PROSITE" id="PS51257">
    <property type="entry name" value="PROKAR_LIPOPROTEIN"/>
    <property type="match status" value="1"/>
</dbReference>
<evidence type="ECO:0000313" key="9">
    <source>
        <dbReference type="EMBL" id="PSL28715.1"/>
    </source>
</evidence>
<feature type="transmembrane region" description="Helical" evidence="6">
    <location>
        <begin position="377"/>
        <end position="404"/>
    </location>
</feature>
<evidence type="ECO:0000259" key="7">
    <source>
        <dbReference type="Pfam" id="PF02687"/>
    </source>
</evidence>
<dbReference type="PANTHER" id="PTHR30572">
    <property type="entry name" value="MEMBRANE COMPONENT OF TRANSPORTER-RELATED"/>
    <property type="match status" value="1"/>
</dbReference>
<feature type="domain" description="ABC3 transporter permease C-terminal" evidence="7">
    <location>
        <begin position="678"/>
        <end position="791"/>
    </location>
</feature>
<gene>
    <name evidence="9" type="ORF">CLV60_106318</name>
</gene>
<sequence length="798" mass="89216">MLKNYLKIALRNIWKNKVFSAINIVGLAVGMAACIVIMLFVFYERSFDRMHSGNIYRLNEVQTFDGMTAQNVALSMYPMGPTLKQEFSEVKSFVRINGTGKIPIFYKGKRVELAQSFLTDPDFFRMFDFPLEQGDRNQALTDPNSVVLTHKAASNLFGSEAPMGRTIQVYGNDTLTLKVTGIMADVPGNSHLQFDALVSFNTISKPDFMDNWGSNWLNTYLQLADQTDVAALEKKFPAYLKRHMKDEHWKHFQLFLQPLTDIHAGSTNITHDYVNFQKFDIRYTYVFSIIAAVVLIIACVNFMNLSTARSASRAKEVGIRKSIGARRAELARQFIGESVLLALLALVLALGMVWLMMPAVANFSQRSLNFSFLETPGLLPLLLAGTILIGVISGIYPAFFLSAFEPVKVLKGVVRSGKSRFRNALVVAQFSSAVFLIVATAFAARQLNYMINKDPGFDKEQVVIIPLDSRSDTKYEALKGEMLRSAFISGVTGSQQRLGNNLHQTAIHFQGTGPKRELTSSQIIVDPDFLSLYKIKLIAGRDFTDSRADNAKTYIINKALAQELLKNEPGLTLQSLIGKQFGFYGMDSLSRIVGVVEDFNFNSLHHKIEPLCIFNQKDWNYSEISVRVKGKNAQQAVAAMQAAWNKILPEEPFTYSFLDEHFNEMYRADSQVSEIVGILAGLAIFISCLGLFGLASYSAERRIKEIGVRKVMGASVAGIVALLSRDFLKLVLVAILIATPVAWWAVRSWLNDFAYRIDVEWWMFLLAGTLAVLVALFTISFQSIKAALMNPVKSLRAE</sequence>
<feature type="transmembrane region" description="Helical" evidence="6">
    <location>
        <begin position="762"/>
        <end position="784"/>
    </location>
</feature>
<evidence type="ECO:0000259" key="8">
    <source>
        <dbReference type="Pfam" id="PF12704"/>
    </source>
</evidence>
<feature type="domain" description="MacB-like periplasmic core" evidence="8">
    <location>
        <begin position="20"/>
        <end position="236"/>
    </location>
</feature>
<evidence type="ECO:0000256" key="4">
    <source>
        <dbReference type="ARBA" id="ARBA00022989"/>
    </source>
</evidence>
<dbReference type="AlphaFoldDB" id="A0A2P8G494"/>
<comment type="subcellular location">
    <subcellularLocation>
        <location evidence="1">Cell membrane</location>
        <topology evidence="1">Multi-pass membrane protein</topology>
    </subcellularLocation>
</comment>
<feature type="transmembrane region" description="Helical" evidence="6">
    <location>
        <begin position="424"/>
        <end position="444"/>
    </location>
</feature>
<comment type="caution">
    <text evidence="9">The sequence shown here is derived from an EMBL/GenBank/DDBJ whole genome shotgun (WGS) entry which is preliminary data.</text>
</comment>
<feature type="domain" description="MacB-like periplasmic core" evidence="8">
    <location>
        <begin position="470"/>
        <end position="642"/>
    </location>
</feature>
<dbReference type="PANTHER" id="PTHR30572:SF18">
    <property type="entry name" value="ABC-TYPE MACROLIDE FAMILY EXPORT SYSTEM PERMEASE COMPONENT 2"/>
    <property type="match status" value="1"/>
</dbReference>
<dbReference type="InterPro" id="IPR050250">
    <property type="entry name" value="Macrolide_Exporter_MacB"/>
</dbReference>
<evidence type="ECO:0000256" key="6">
    <source>
        <dbReference type="SAM" id="Phobius"/>
    </source>
</evidence>
<evidence type="ECO:0000256" key="3">
    <source>
        <dbReference type="ARBA" id="ARBA00022692"/>
    </source>
</evidence>
<feature type="transmembrane region" description="Helical" evidence="6">
    <location>
        <begin position="675"/>
        <end position="695"/>
    </location>
</feature>
<feature type="transmembrane region" description="Helical" evidence="6">
    <location>
        <begin position="334"/>
        <end position="357"/>
    </location>
</feature>
<reference evidence="9 10" key="1">
    <citation type="submission" date="2018-03" db="EMBL/GenBank/DDBJ databases">
        <title>Genomic Encyclopedia of Archaeal and Bacterial Type Strains, Phase II (KMG-II): from individual species to whole genera.</title>
        <authorList>
            <person name="Goeker M."/>
        </authorList>
    </citation>
    <scope>NUCLEOTIDE SEQUENCE [LARGE SCALE GENOMIC DNA]</scope>
    <source>
        <strain evidence="9 10">DSM 29057</strain>
    </source>
</reference>
<keyword evidence="4 6" id="KW-1133">Transmembrane helix</keyword>
<dbReference type="InterPro" id="IPR003838">
    <property type="entry name" value="ABC3_permease_C"/>
</dbReference>
<dbReference type="EMBL" id="PYAS01000006">
    <property type="protein sequence ID" value="PSL28715.1"/>
    <property type="molecule type" value="Genomic_DNA"/>
</dbReference>
<evidence type="ECO:0000256" key="5">
    <source>
        <dbReference type="ARBA" id="ARBA00023136"/>
    </source>
</evidence>
<evidence type="ECO:0000256" key="2">
    <source>
        <dbReference type="ARBA" id="ARBA00022475"/>
    </source>
</evidence>
<keyword evidence="3 6" id="KW-0812">Transmembrane</keyword>
<name>A0A2P8G494_9BACT</name>
<dbReference type="OrthoDB" id="5933722at2"/>
<dbReference type="GO" id="GO:0022857">
    <property type="term" value="F:transmembrane transporter activity"/>
    <property type="evidence" value="ECO:0007669"/>
    <property type="project" value="TreeGrafter"/>
</dbReference>
<organism evidence="9 10">
    <name type="scientific">Dyadobacter jiangsuensis</name>
    <dbReference type="NCBI Taxonomy" id="1591085"/>
    <lineage>
        <taxon>Bacteria</taxon>
        <taxon>Pseudomonadati</taxon>
        <taxon>Bacteroidota</taxon>
        <taxon>Cytophagia</taxon>
        <taxon>Cytophagales</taxon>
        <taxon>Spirosomataceae</taxon>
        <taxon>Dyadobacter</taxon>
    </lineage>
</organism>
<keyword evidence="5 6" id="KW-0472">Membrane</keyword>
<dbReference type="InterPro" id="IPR025857">
    <property type="entry name" value="MacB_PCD"/>
</dbReference>
<keyword evidence="2" id="KW-1003">Cell membrane</keyword>
<feature type="transmembrane region" description="Helical" evidence="6">
    <location>
        <begin position="730"/>
        <end position="750"/>
    </location>
</feature>
<evidence type="ECO:0000256" key="1">
    <source>
        <dbReference type="ARBA" id="ARBA00004651"/>
    </source>
</evidence>
<protein>
    <submittedName>
        <fullName evidence="9">Putative ABC transport system permease protein</fullName>
    </submittedName>
</protein>
<feature type="transmembrane region" description="Helical" evidence="6">
    <location>
        <begin position="283"/>
        <end position="305"/>
    </location>
</feature>